<dbReference type="EMBL" id="JADOUF010000001">
    <property type="protein sequence ID" value="MBG6140219.1"/>
    <property type="molecule type" value="Genomic_DNA"/>
</dbReference>
<organism evidence="2 3">
    <name type="scientific">Longispora fulva</name>
    <dbReference type="NCBI Taxonomy" id="619741"/>
    <lineage>
        <taxon>Bacteria</taxon>
        <taxon>Bacillati</taxon>
        <taxon>Actinomycetota</taxon>
        <taxon>Actinomycetes</taxon>
        <taxon>Micromonosporales</taxon>
        <taxon>Micromonosporaceae</taxon>
        <taxon>Longispora</taxon>
    </lineage>
</organism>
<evidence type="ECO:0000313" key="2">
    <source>
        <dbReference type="EMBL" id="MBG6140219.1"/>
    </source>
</evidence>
<dbReference type="InterPro" id="IPR017853">
    <property type="entry name" value="GH"/>
</dbReference>
<gene>
    <name evidence="2" type="ORF">IW245_006413</name>
</gene>
<keyword evidence="3" id="KW-1185">Reference proteome</keyword>
<dbReference type="PANTHER" id="PTHR34135:SF2">
    <property type="entry name" value="LYSOZYME"/>
    <property type="match status" value="1"/>
</dbReference>
<dbReference type="PROSITE" id="PS51904">
    <property type="entry name" value="GLYCOSYL_HYDROL_F25_2"/>
    <property type="match status" value="1"/>
</dbReference>
<dbReference type="GO" id="GO:0016052">
    <property type="term" value="P:carbohydrate catabolic process"/>
    <property type="evidence" value="ECO:0007669"/>
    <property type="project" value="TreeGrafter"/>
</dbReference>
<dbReference type="PANTHER" id="PTHR34135">
    <property type="entry name" value="LYSOZYME"/>
    <property type="match status" value="1"/>
</dbReference>
<comment type="similarity">
    <text evidence="1">Belongs to the glycosyl hydrolase 25 family.</text>
</comment>
<evidence type="ECO:0000313" key="3">
    <source>
        <dbReference type="Proteomes" id="UP000622552"/>
    </source>
</evidence>
<protein>
    <submittedName>
        <fullName evidence="2">GH25 family lysozyme M1 (1,4-beta-N-acetylmuramidase)</fullName>
    </submittedName>
</protein>
<dbReference type="GO" id="GO:0009253">
    <property type="term" value="P:peptidoglycan catabolic process"/>
    <property type="evidence" value="ECO:0007669"/>
    <property type="project" value="InterPro"/>
</dbReference>
<dbReference type="CDD" id="cd00599">
    <property type="entry name" value="GH25_muramidase"/>
    <property type="match status" value="1"/>
</dbReference>
<dbReference type="Proteomes" id="UP000622552">
    <property type="component" value="Unassembled WGS sequence"/>
</dbReference>
<reference evidence="2" key="1">
    <citation type="submission" date="2020-11" db="EMBL/GenBank/DDBJ databases">
        <title>Sequencing the genomes of 1000 actinobacteria strains.</title>
        <authorList>
            <person name="Klenk H.-P."/>
        </authorList>
    </citation>
    <scope>NUCLEOTIDE SEQUENCE</scope>
    <source>
        <strain evidence="2">DSM 45356</strain>
    </source>
</reference>
<dbReference type="GO" id="GO:0003796">
    <property type="term" value="F:lysozyme activity"/>
    <property type="evidence" value="ECO:0007669"/>
    <property type="project" value="InterPro"/>
</dbReference>
<dbReference type="Gene3D" id="3.20.20.80">
    <property type="entry name" value="Glycosidases"/>
    <property type="match status" value="1"/>
</dbReference>
<dbReference type="Pfam" id="PF01183">
    <property type="entry name" value="Glyco_hydro_25"/>
    <property type="match status" value="1"/>
</dbReference>
<comment type="caution">
    <text evidence="2">The sequence shown here is derived from an EMBL/GenBank/DDBJ whole genome shotgun (WGS) entry which is preliminary data.</text>
</comment>
<name>A0A8J7GWM9_9ACTN</name>
<sequence length="322" mass="34994">MVTWLVDISNWQGDISIEQIASEGYSACVCKATEGRDYKDPWFDTYIPRVIASGMIPGAYHYLRAGDGAGQAREFYNRIAAHGGPNGWLIQLDCESDGGADEMRAWADEWNRLSGNHPFLIYSGAWWWDSHTGGYRGADLTPYVWHSRYVDGAGFGSVLYENVPDDWWTPGYGGWNTATVLQFSSHGRVAGQDIDVNAFLGSVDDLRALVRSDSTTPTPTPTGGSVTDLSYAPFGKPDALGGRDAGVLLADLWGAEMTEASPYVPSQMSARTARLIRIEQKLDAISTKLDTLLSTAPGNTTVALTQDEIKAAVKAALREGVQ</sequence>
<proteinExistence type="inferred from homology"/>
<dbReference type="RefSeq" id="WP_197006787.1">
    <property type="nucleotide sequence ID" value="NZ_BONS01000006.1"/>
</dbReference>
<evidence type="ECO:0000256" key="1">
    <source>
        <dbReference type="ARBA" id="ARBA00010646"/>
    </source>
</evidence>
<dbReference type="AlphaFoldDB" id="A0A8J7GWM9"/>
<dbReference type="InterPro" id="IPR002053">
    <property type="entry name" value="Glyco_hydro_25"/>
</dbReference>
<dbReference type="GO" id="GO:0016998">
    <property type="term" value="P:cell wall macromolecule catabolic process"/>
    <property type="evidence" value="ECO:0007669"/>
    <property type="project" value="InterPro"/>
</dbReference>
<accession>A0A8J7GWM9</accession>
<dbReference type="SUPFAM" id="SSF51445">
    <property type="entry name" value="(Trans)glycosidases"/>
    <property type="match status" value="1"/>
</dbReference>